<organism evidence="2 3">
    <name type="scientific">Faecalibacterium prausnitzii</name>
    <dbReference type="NCBI Taxonomy" id="853"/>
    <lineage>
        <taxon>Bacteria</taxon>
        <taxon>Bacillati</taxon>
        <taxon>Bacillota</taxon>
        <taxon>Clostridia</taxon>
        <taxon>Eubacteriales</taxon>
        <taxon>Oscillospiraceae</taxon>
        <taxon>Faecalibacterium</taxon>
    </lineage>
</organism>
<comment type="caution">
    <text evidence="2">The sequence shown here is derived from an EMBL/GenBank/DDBJ whole genome shotgun (WGS) entry which is preliminary data.</text>
</comment>
<gene>
    <name evidence="2" type="ORF">GKE10_15540</name>
</gene>
<evidence type="ECO:0000256" key="1">
    <source>
        <dbReference type="SAM" id="Phobius"/>
    </source>
</evidence>
<accession>A0A844DRB2</accession>
<feature type="transmembrane region" description="Helical" evidence="1">
    <location>
        <begin position="50"/>
        <end position="77"/>
    </location>
</feature>
<dbReference type="AlphaFoldDB" id="A0A844DRB2"/>
<reference evidence="2 3" key="1">
    <citation type="journal article" date="2019" name="Nat. Med.">
        <title>A library of human gut bacterial isolates paired with longitudinal multiomics data enables mechanistic microbiome research.</title>
        <authorList>
            <person name="Poyet M."/>
            <person name="Groussin M."/>
            <person name="Gibbons S.M."/>
            <person name="Avila-Pacheco J."/>
            <person name="Jiang X."/>
            <person name="Kearney S.M."/>
            <person name="Perrotta A.R."/>
            <person name="Berdy B."/>
            <person name="Zhao S."/>
            <person name="Lieberman T.D."/>
            <person name="Swanson P.K."/>
            <person name="Smith M."/>
            <person name="Roesemann S."/>
            <person name="Alexander J.E."/>
            <person name="Rich S.A."/>
            <person name="Livny J."/>
            <person name="Vlamakis H."/>
            <person name="Clish C."/>
            <person name="Bullock K."/>
            <person name="Deik A."/>
            <person name="Scott J."/>
            <person name="Pierce K.A."/>
            <person name="Xavier R.J."/>
            <person name="Alm E.J."/>
        </authorList>
    </citation>
    <scope>NUCLEOTIDE SEQUENCE [LARGE SCALE GENOMIC DNA]</scope>
    <source>
        <strain evidence="2 3">BIOML-B1</strain>
    </source>
</reference>
<keyword evidence="1" id="KW-0812">Transmembrane</keyword>
<proteinExistence type="predicted"/>
<name>A0A844DRB2_9FIRM</name>
<keyword evidence="1" id="KW-0472">Membrane</keyword>
<dbReference type="Proteomes" id="UP000462091">
    <property type="component" value="Unassembled WGS sequence"/>
</dbReference>
<feature type="transmembrane region" description="Helical" evidence="1">
    <location>
        <begin position="9"/>
        <end position="30"/>
    </location>
</feature>
<sequence length="214" mass="24301">MKNIDKRKLIITLCTIVAIVAVGLGIFKMLQLVKEVEQVKDYNTESLRWAIIGAIGSWTGSVFGAIALVVSLVALWLPQRVKIAVGVSTGFILSQIPGIEKIDAYIITVKNTGMKPVTVTNVYLHFGSKKQGDIFVGMLNRESILQMYTPQFPKRLDRGESFDYYLLRERLDKALIPYEEKMSLDEPFSIRIDEVTRGTQYYKTKWTLRTFIGK</sequence>
<evidence type="ECO:0000313" key="3">
    <source>
        <dbReference type="Proteomes" id="UP000462091"/>
    </source>
</evidence>
<keyword evidence="1" id="KW-1133">Transmembrane helix</keyword>
<protein>
    <submittedName>
        <fullName evidence="2">Uncharacterized protein</fullName>
    </submittedName>
</protein>
<dbReference type="EMBL" id="WKQM01000103">
    <property type="protein sequence ID" value="MSC53262.1"/>
    <property type="molecule type" value="Genomic_DNA"/>
</dbReference>
<evidence type="ECO:0000313" key="2">
    <source>
        <dbReference type="EMBL" id="MSC53262.1"/>
    </source>
</evidence>